<dbReference type="EMBL" id="JBBNAE010000007">
    <property type="protein sequence ID" value="KAK9108763.1"/>
    <property type="molecule type" value="Genomic_DNA"/>
</dbReference>
<dbReference type="Proteomes" id="UP001417504">
    <property type="component" value="Unassembled WGS sequence"/>
</dbReference>
<feature type="domain" description="SCP" evidence="2">
    <location>
        <begin position="88"/>
        <end position="227"/>
    </location>
</feature>
<keyword evidence="4" id="KW-1185">Reference proteome</keyword>
<dbReference type="FunFam" id="3.40.33.10:FF:000004">
    <property type="entry name" value="CAP, cysteine-rich secretory protein, antigen 5"/>
    <property type="match status" value="1"/>
</dbReference>
<dbReference type="Gene3D" id="3.40.33.10">
    <property type="entry name" value="CAP"/>
    <property type="match status" value="1"/>
</dbReference>
<feature type="region of interest" description="Disordered" evidence="1">
    <location>
        <begin position="1"/>
        <end position="39"/>
    </location>
</feature>
<evidence type="ECO:0000313" key="4">
    <source>
        <dbReference type="Proteomes" id="UP001417504"/>
    </source>
</evidence>
<sequence length="231" mass="24744">MGTKNGLSVPHARGDAVKDKPSRRTPHTTGQSPSLPHHAALGVWGRGTLPHAVETPLRKSIKIMASSTLSILLLLISISTSTSLGPGDQSSSFLLPHNRARAAVGVAPLAWNATIATLADRLARYQRDNKGCQFAGRQSMPSIKYGMNQVWGSGGAVPPHYAVESWVAEGKYYNYGNNSCASGHNCGVYKQVVWRESHEVGCAQGVCAKQGAVLTICLYYPPGNYVGERPY</sequence>
<protein>
    <recommendedName>
        <fullName evidence="2">SCP domain-containing protein</fullName>
    </recommendedName>
</protein>
<dbReference type="InterPro" id="IPR014044">
    <property type="entry name" value="CAP_dom"/>
</dbReference>
<dbReference type="AlphaFoldDB" id="A0AAP0I508"/>
<dbReference type="InterPro" id="IPR001283">
    <property type="entry name" value="CRISP-related"/>
</dbReference>
<evidence type="ECO:0000313" key="3">
    <source>
        <dbReference type="EMBL" id="KAK9108763.1"/>
    </source>
</evidence>
<feature type="compositionally biased region" description="Basic and acidic residues" evidence="1">
    <location>
        <begin position="12"/>
        <end position="22"/>
    </location>
</feature>
<dbReference type="Pfam" id="PF00188">
    <property type="entry name" value="CAP"/>
    <property type="match status" value="1"/>
</dbReference>
<dbReference type="PANTHER" id="PTHR10334">
    <property type="entry name" value="CYSTEINE-RICH SECRETORY PROTEIN-RELATED"/>
    <property type="match status" value="1"/>
</dbReference>
<proteinExistence type="predicted"/>
<organism evidence="3 4">
    <name type="scientific">Stephania japonica</name>
    <dbReference type="NCBI Taxonomy" id="461633"/>
    <lineage>
        <taxon>Eukaryota</taxon>
        <taxon>Viridiplantae</taxon>
        <taxon>Streptophyta</taxon>
        <taxon>Embryophyta</taxon>
        <taxon>Tracheophyta</taxon>
        <taxon>Spermatophyta</taxon>
        <taxon>Magnoliopsida</taxon>
        <taxon>Ranunculales</taxon>
        <taxon>Menispermaceae</taxon>
        <taxon>Menispermoideae</taxon>
        <taxon>Cissampelideae</taxon>
        <taxon>Stephania</taxon>
    </lineage>
</organism>
<evidence type="ECO:0000256" key="1">
    <source>
        <dbReference type="SAM" id="MobiDB-lite"/>
    </source>
</evidence>
<reference evidence="3 4" key="1">
    <citation type="submission" date="2024-01" db="EMBL/GenBank/DDBJ databases">
        <title>Genome assemblies of Stephania.</title>
        <authorList>
            <person name="Yang L."/>
        </authorList>
    </citation>
    <scope>NUCLEOTIDE SEQUENCE [LARGE SCALE GENOMIC DNA]</scope>
    <source>
        <strain evidence="3">QJT</strain>
        <tissue evidence="3">Leaf</tissue>
    </source>
</reference>
<dbReference type="PRINTS" id="PR00837">
    <property type="entry name" value="V5TPXLIKE"/>
</dbReference>
<evidence type="ECO:0000259" key="2">
    <source>
        <dbReference type="SMART" id="SM00198"/>
    </source>
</evidence>
<name>A0AAP0I508_9MAGN</name>
<dbReference type="CDD" id="cd05381">
    <property type="entry name" value="CAP_PR-1"/>
    <property type="match status" value="1"/>
</dbReference>
<accession>A0AAP0I508</accession>
<dbReference type="SUPFAM" id="SSF55797">
    <property type="entry name" value="PR-1-like"/>
    <property type="match status" value="1"/>
</dbReference>
<comment type="caution">
    <text evidence="3">The sequence shown here is derived from an EMBL/GenBank/DDBJ whole genome shotgun (WGS) entry which is preliminary data.</text>
</comment>
<dbReference type="InterPro" id="IPR035940">
    <property type="entry name" value="CAP_sf"/>
</dbReference>
<dbReference type="SMART" id="SM00198">
    <property type="entry name" value="SCP"/>
    <property type="match status" value="1"/>
</dbReference>
<gene>
    <name evidence="3" type="ORF">Sjap_016823</name>
</gene>